<dbReference type="GO" id="GO:0008270">
    <property type="term" value="F:zinc ion binding"/>
    <property type="evidence" value="ECO:0007669"/>
    <property type="project" value="InterPro"/>
</dbReference>
<keyword evidence="2" id="KW-0255">Endonuclease</keyword>
<reference evidence="2" key="1">
    <citation type="journal article" date="2021" name="Proc. Natl. Acad. Sci. U.S.A.">
        <title>A Catalog of Tens of Thousands of Viruses from Human Metagenomes Reveals Hidden Associations with Chronic Diseases.</title>
        <authorList>
            <person name="Tisza M.J."/>
            <person name="Buck C.B."/>
        </authorList>
    </citation>
    <scope>NUCLEOTIDE SEQUENCE</scope>
    <source>
        <strain evidence="2">Cti5L29</strain>
    </source>
</reference>
<name>A0A8S5R829_9VIRU</name>
<accession>A0A8S5R829</accession>
<dbReference type="Pfam" id="PF01844">
    <property type="entry name" value="HNH"/>
    <property type="match status" value="1"/>
</dbReference>
<dbReference type="InterPro" id="IPR003615">
    <property type="entry name" value="HNH_nuc"/>
</dbReference>
<sequence length="102" mass="12857">MAEQQKRTRFSWTEYVRYLRSDKWKRKRLALGFQRKFTCELCGQYSRDNFEVHHKTYRNIYKEPLCDLMFLCPNCHRMLEVQKRRERKLKDVYKQRHFKTNS</sequence>
<dbReference type="InterPro" id="IPR002711">
    <property type="entry name" value="HNH"/>
</dbReference>
<feature type="domain" description="HNH" evidence="1">
    <location>
        <begin position="39"/>
        <end position="79"/>
    </location>
</feature>
<dbReference type="GO" id="GO:0003676">
    <property type="term" value="F:nucleic acid binding"/>
    <property type="evidence" value="ECO:0007669"/>
    <property type="project" value="InterPro"/>
</dbReference>
<protein>
    <submittedName>
        <fullName evidence="2">Putative restriction endonuclease</fullName>
    </submittedName>
</protein>
<dbReference type="CDD" id="cd00085">
    <property type="entry name" value="HNHc"/>
    <property type="match status" value="1"/>
</dbReference>
<dbReference type="GO" id="GO:0004519">
    <property type="term" value="F:endonuclease activity"/>
    <property type="evidence" value="ECO:0007669"/>
    <property type="project" value="UniProtKB-KW"/>
</dbReference>
<keyword evidence="2" id="KW-0378">Hydrolase</keyword>
<dbReference type="EMBL" id="BK015841">
    <property type="protein sequence ID" value="DAE27574.1"/>
    <property type="molecule type" value="Genomic_DNA"/>
</dbReference>
<evidence type="ECO:0000313" key="2">
    <source>
        <dbReference type="EMBL" id="DAE27574.1"/>
    </source>
</evidence>
<organism evidence="2">
    <name type="scientific">virus sp. cti5L29</name>
    <dbReference type="NCBI Taxonomy" id="2826813"/>
    <lineage>
        <taxon>Viruses</taxon>
    </lineage>
</organism>
<evidence type="ECO:0000259" key="1">
    <source>
        <dbReference type="Pfam" id="PF01844"/>
    </source>
</evidence>
<proteinExistence type="predicted"/>
<keyword evidence="2" id="KW-0540">Nuclease</keyword>